<dbReference type="AlphaFoldDB" id="A0A9W8B550"/>
<organism evidence="12 13">
    <name type="scientific">Dimargaris verticillata</name>
    <dbReference type="NCBI Taxonomy" id="2761393"/>
    <lineage>
        <taxon>Eukaryota</taxon>
        <taxon>Fungi</taxon>
        <taxon>Fungi incertae sedis</taxon>
        <taxon>Zoopagomycota</taxon>
        <taxon>Kickxellomycotina</taxon>
        <taxon>Dimargaritomycetes</taxon>
        <taxon>Dimargaritales</taxon>
        <taxon>Dimargaritaceae</taxon>
        <taxon>Dimargaris</taxon>
    </lineage>
</organism>
<keyword evidence="13" id="KW-1185">Reference proteome</keyword>
<dbReference type="InterPro" id="IPR007855">
    <property type="entry name" value="RDRP"/>
</dbReference>
<evidence type="ECO:0000313" key="13">
    <source>
        <dbReference type="Proteomes" id="UP001151582"/>
    </source>
</evidence>
<dbReference type="PANTHER" id="PTHR23079">
    <property type="entry name" value="RNA-DEPENDENT RNA POLYMERASE"/>
    <property type="match status" value="1"/>
</dbReference>
<comment type="caution">
    <text evidence="12">The sequence shown here is derived from an EMBL/GenBank/DDBJ whole genome shotgun (WGS) entry which is preliminary data.</text>
</comment>
<dbReference type="GO" id="GO:0031380">
    <property type="term" value="C:nuclear RNA-directed RNA polymerase complex"/>
    <property type="evidence" value="ECO:0007669"/>
    <property type="project" value="TreeGrafter"/>
</dbReference>
<evidence type="ECO:0000259" key="11">
    <source>
        <dbReference type="Pfam" id="PF26253"/>
    </source>
</evidence>
<dbReference type="Pfam" id="PF05183">
    <property type="entry name" value="RdRP"/>
    <property type="match status" value="1"/>
</dbReference>
<feature type="region of interest" description="Disordered" evidence="9">
    <location>
        <begin position="452"/>
        <end position="479"/>
    </location>
</feature>
<keyword evidence="2 8" id="KW-0696">RNA-directed RNA polymerase</keyword>
<reference evidence="12" key="1">
    <citation type="submission" date="2022-07" db="EMBL/GenBank/DDBJ databases">
        <title>Phylogenomic reconstructions and comparative analyses of Kickxellomycotina fungi.</title>
        <authorList>
            <person name="Reynolds N.K."/>
            <person name="Stajich J.E."/>
            <person name="Barry K."/>
            <person name="Grigoriev I.V."/>
            <person name="Crous P."/>
            <person name="Smith M.E."/>
        </authorList>
    </citation>
    <scope>NUCLEOTIDE SEQUENCE</scope>
    <source>
        <strain evidence="12">RSA 567</strain>
    </source>
</reference>
<dbReference type="OrthoDB" id="6513042at2759"/>
<evidence type="ECO:0000256" key="5">
    <source>
        <dbReference type="ARBA" id="ARBA00022884"/>
    </source>
</evidence>
<evidence type="ECO:0000256" key="3">
    <source>
        <dbReference type="ARBA" id="ARBA00022679"/>
    </source>
</evidence>
<keyword evidence="4 8" id="KW-0548">Nucleotidyltransferase</keyword>
<keyword evidence="3 8" id="KW-0808">Transferase</keyword>
<evidence type="ECO:0000313" key="12">
    <source>
        <dbReference type="EMBL" id="KAJ1983528.1"/>
    </source>
</evidence>
<evidence type="ECO:0000256" key="7">
    <source>
        <dbReference type="ARBA" id="ARBA00048744"/>
    </source>
</evidence>
<dbReference type="GO" id="GO:0030422">
    <property type="term" value="P:siRNA processing"/>
    <property type="evidence" value="ECO:0007669"/>
    <property type="project" value="TreeGrafter"/>
</dbReference>
<evidence type="ECO:0000259" key="10">
    <source>
        <dbReference type="Pfam" id="PF05183"/>
    </source>
</evidence>
<comment type="catalytic activity">
    <reaction evidence="7 8">
        <text>RNA(n) + a ribonucleoside 5'-triphosphate = RNA(n+1) + diphosphate</text>
        <dbReference type="Rhea" id="RHEA:21248"/>
        <dbReference type="Rhea" id="RHEA-COMP:14527"/>
        <dbReference type="Rhea" id="RHEA-COMP:17342"/>
        <dbReference type="ChEBI" id="CHEBI:33019"/>
        <dbReference type="ChEBI" id="CHEBI:61557"/>
        <dbReference type="ChEBI" id="CHEBI:140395"/>
        <dbReference type="EC" id="2.7.7.48"/>
    </reaction>
</comment>
<dbReference type="EMBL" id="JANBQB010000051">
    <property type="protein sequence ID" value="KAJ1983528.1"/>
    <property type="molecule type" value="Genomic_DNA"/>
</dbReference>
<evidence type="ECO:0000256" key="2">
    <source>
        <dbReference type="ARBA" id="ARBA00022484"/>
    </source>
</evidence>
<dbReference type="Proteomes" id="UP001151582">
    <property type="component" value="Unassembled WGS sequence"/>
</dbReference>
<sequence length="1158" mass="128848">MLPAASRPTGPVTAAGMHLGVWVDPQRFVSEWLVSGPVHLGVCPHTHRLTLKFTWQQDQYWLVFDADALQRTVWSAALGHTGLASTIDTIEVFIDTSQPPKIWRHNVAAGGRRPYQWRAQDAWERAIAIPFHPNANHTGLAQSPLSLAPEADYALLGEWSTYLLSIPIPCAQSHATERWSTLDAIQKVQHALANAHVYDYQVPRNPPSIVVNAAESQANQQRVERLLLQFPFEIGYLVQALLVRGSLNAYNITQPFVDFLRTLAPEMAAHALTLLLCHNKRVYRPVYTLQRTVHHLAQISKACGPTVPLSPHPQRSASSLSLSSPPSTLHAHGMWVRRVVITPTRAYLHPPQWELANRALRYFAHLADRFIRVTFCDENLRRLDSDPVVNNDIYARLYRTLEHGLMLCGRHYEFLGYSASQLRAHGCWFFAPETTAMESPVGRSFVPSLMPTPPPEPTTEAILHTPPSTHGTSGGLPNPTKPITADLIRQWMGDFSDIRVVAKAGARIGQCFSTTIPVRDVQPHEITVLEDVKAHGYTFSDGVGLISPTLMTQVAQAMSLSTMPSAVQFRLGGYKGVLTLAPWLKGSTQLMLRISQRKFQSCHQMLEIVQPAHATPCFLNRQIILLLSTLGLSDAPLLAVQEQATKKFGALLNDPLVAREVLQLYTNDFHLGDFATTAITAGFFRTQDPFLMRCLQVMQTSHQRAILSRARIPVTRGARLMGILDEYGVLNENEIFVHLSNPPTGDTNPIITGLCTIFRNPCFHPGDVRVVKAVDHPALRYLKDVVVFPAVGQRDLPSQLSGGDLDGDFFSVIWEPSLVPLRQYVDPIQPMDYTPPLPVTLDRPVTIEDIKCFFVQYIVHDNLGLIDTAHLIKADKEPNGALHGACLRLAYLHSNAVDFPKTGVPATIDPGLMPVASPDFMNRNTANQYPSPGVLGRLYRAVQTQLHHSLDLLNDPAQHMAQSSSQTWSAECRPLTQASNLDRIDTMLVAGFAQYVVAARQYRDQCHHTVKALVTEYGITDEAELVSGIPLGIKTLSAQDFRHGRKTLNQGIRNLWHQYQAAFFQEFGVEGPVAVSDLKPDARTEAMLAKAAAWYYVTYHPSERYGSKSHPLPSHLVQQLTNANVPLGPVEADPLQHLLSFPWCVHDLLCILVQRRQV</sequence>
<dbReference type="Pfam" id="PF26253">
    <property type="entry name" value="RdRP_head"/>
    <property type="match status" value="1"/>
</dbReference>
<dbReference type="GO" id="GO:0003968">
    <property type="term" value="F:RNA-directed RNA polymerase activity"/>
    <property type="evidence" value="ECO:0007669"/>
    <property type="project" value="UniProtKB-KW"/>
</dbReference>
<evidence type="ECO:0000256" key="6">
    <source>
        <dbReference type="ARBA" id="ARBA00023158"/>
    </source>
</evidence>
<evidence type="ECO:0000256" key="9">
    <source>
        <dbReference type="SAM" id="MobiDB-lite"/>
    </source>
</evidence>
<dbReference type="GO" id="GO:0003723">
    <property type="term" value="F:RNA binding"/>
    <property type="evidence" value="ECO:0007669"/>
    <property type="project" value="UniProtKB-KW"/>
</dbReference>
<keyword evidence="6" id="KW-0943">RNA-mediated gene silencing</keyword>
<protein>
    <recommendedName>
        <fullName evidence="8">RNA-dependent RNA polymerase</fullName>
        <ecNumber evidence="8">2.7.7.48</ecNumber>
    </recommendedName>
</protein>
<comment type="similarity">
    <text evidence="1 8">Belongs to the RdRP family.</text>
</comment>
<feature type="domain" description="RDRP core" evidence="10">
    <location>
        <begin position="341"/>
        <end position="942"/>
    </location>
</feature>
<dbReference type="InterPro" id="IPR057596">
    <property type="entry name" value="RDRP_core"/>
</dbReference>
<dbReference type="PANTHER" id="PTHR23079:SF55">
    <property type="entry name" value="RNA-DIRECTED RNA POLYMERASE"/>
    <property type="match status" value="1"/>
</dbReference>
<accession>A0A9W8B550</accession>
<name>A0A9W8B550_9FUNG</name>
<gene>
    <name evidence="12" type="ORF">H4R34_001214</name>
</gene>
<feature type="domain" description="RDRP C-terminal head" evidence="11">
    <location>
        <begin position="987"/>
        <end position="1154"/>
    </location>
</feature>
<evidence type="ECO:0000256" key="8">
    <source>
        <dbReference type="RuleBase" id="RU363098"/>
    </source>
</evidence>
<dbReference type="EC" id="2.7.7.48" evidence="8"/>
<proteinExistence type="inferred from homology"/>
<dbReference type="InterPro" id="IPR058752">
    <property type="entry name" value="RDRP_C_head"/>
</dbReference>
<evidence type="ECO:0000256" key="4">
    <source>
        <dbReference type="ARBA" id="ARBA00022695"/>
    </source>
</evidence>
<evidence type="ECO:0000256" key="1">
    <source>
        <dbReference type="ARBA" id="ARBA00005762"/>
    </source>
</evidence>
<keyword evidence="5 8" id="KW-0694">RNA-binding</keyword>